<evidence type="ECO:0000256" key="6">
    <source>
        <dbReference type="PIRSR" id="PIRSR602324-1"/>
    </source>
</evidence>
<dbReference type="InterPro" id="IPR002324">
    <property type="entry name" value="Cyt_c_ID"/>
</dbReference>
<dbReference type="EMBL" id="QKZT01000020">
    <property type="protein sequence ID" value="PZX48412.1"/>
    <property type="molecule type" value="Genomic_DNA"/>
</dbReference>
<feature type="chain" id="PRO_5015878397" evidence="7">
    <location>
        <begin position="21"/>
        <end position="144"/>
    </location>
</feature>
<name>A0A2W7SCR0_9BACT</name>
<dbReference type="Gene3D" id="1.10.760.10">
    <property type="entry name" value="Cytochrome c-like domain"/>
    <property type="match status" value="1"/>
</dbReference>
<feature type="binding site" description="covalent" evidence="6">
    <location>
        <position position="72"/>
    </location>
    <ligand>
        <name>heme c</name>
        <dbReference type="ChEBI" id="CHEBI:61717"/>
    </ligand>
</feature>
<dbReference type="GO" id="GO:0005506">
    <property type="term" value="F:iron ion binding"/>
    <property type="evidence" value="ECO:0007669"/>
    <property type="project" value="InterPro"/>
</dbReference>
<dbReference type="PRINTS" id="PR00606">
    <property type="entry name" value="CYTCHROMECID"/>
</dbReference>
<evidence type="ECO:0000256" key="7">
    <source>
        <dbReference type="SAM" id="SignalP"/>
    </source>
</evidence>
<evidence type="ECO:0000313" key="10">
    <source>
        <dbReference type="Proteomes" id="UP000248882"/>
    </source>
</evidence>
<dbReference type="Pfam" id="PF00034">
    <property type="entry name" value="Cytochrom_C"/>
    <property type="match status" value="1"/>
</dbReference>
<evidence type="ECO:0000256" key="5">
    <source>
        <dbReference type="ARBA" id="ARBA00023004"/>
    </source>
</evidence>
<dbReference type="Proteomes" id="UP000248882">
    <property type="component" value="Unassembled WGS sequence"/>
</dbReference>
<evidence type="ECO:0000256" key="4">
    <source>
        <dbReference type="ARBA" id="ARBA00022982"/>
    </source>
</evidence>
<feature type="signal peptide" evidence="7">
    <location>
        <begin position="1"/>
        <end position="20"/>
    </location>
</feature>
<evidence type="ECO:0000256" key="2">
    <source>
        <dbReference type="ARBA" id="ARBA00022617"/>
    </source>
</evidence>
<dbReference type="AlphaFoldDB" id="A0A2W7SCR0"/>
<dbReference type="PROSITE" id="PS51007">
    <property type="entry name" value="CYTC"/>
    <property type="match status" value="1"/>
</dbReference>
<dbReference type="GO" id="GO:0020037">
    <property type="term" value="F:heme binding"/>
    <property type="evidence" value="ECO:0007669"/>
    <property type="project" value="InterPro"/>
</dbReference>
<dbReference type="SUPFAM" id="SSF46626">
    <property type="entry name" value="Cytochrome c"/>
    <property type="match status" value="1"/>
</dbReference>
<dbReference type="PROSITE" id="PS51257">
    <property type="entry name" value="PROKAR_LIPOPROTEIN"/>
    <property type="match status" value="1"/>
</dbReference>
<keyword evidence="1" id="KW-0813">Transport</keyword>
<dbReference type="GO" id="GO:0009055">
    <property type="term" value="F:electron transfer activity"/>
    <property type="evidence" value="ECO:0007669"/>
    <property type="project" value="InterPro"/>
</dbReference>
<reference evidence="9 10" key="1">
    <citation type="submission" date="2018-06" db="EMBL/GenBank/DDBJ databases">
        <title>Genomic Encyclopedia of Archaeal and Bacterial Type Strains, Phase II (KMG-II): from individual species to whole genera.</title>
        <authorList>
            <person name="Goeker M."/>
        </authorList>
    </citation>
    <scope>NUCLEOTIDE SEQUENCE [LARGE SCALE GENOMIC DNA]</scope>
    <source>
        <strain evidence="9 10">DSM 19830</strain>
    </source>
</reference>
<dbReference type="OrthoDB" id="9814063at2"/>
<keyword evidence="3 6" id="KW-0479">Metal-binding</keyword>
<feature type="binding site" description="covalent" evidence="6">
    <location>
        <position position="121"/>
    </location>
    <ligand>
        <name>heme c</name>
        <dbReference type="ChEBI" id="CHEBI:61717"/>
    </ligand>
</feature>
<feature type="domain" description="Cytochrome c" evidence="8">
    <location>
        <begin position="58"/>
        <end position="143"/>
    </location>
</feature>
<dbReference type="InterPro" id="IPR009056">
    <property type="entry name" value="Cyt_c-like_dom"/>
</dbReference>
<keyword evidence="5 6" id="KW-0408">Iron</keyword>
<keyword evidence="4" id="KW-0249">Electron transport</keyword>
<keyword evidence="2 6" id="KW-0349">Heme</keyword>
<evidence type="ECO:0000259" key="8">
    <source>
        <dbReference type="PROSITE" id="PS51007"/>
    </source>
</evidence>
<feature type="binding site" description="covalent" evidence="6">
    <location>
        <position position="76"/>
    </location>
    <ligand>
        <name>heme c</name>
        <dbReference type="ChEBI" id="CHEBI:61717"/>
    </ligand>
</feature>
<keyword evidence="7" id="KW-0732">Signal</keyword>
<evidence type="ECO:0000313" key="9">
    <source>
        <dbReference type="EMBL" id="PZX48412.1"/>
    </source>
</evidence>
<evidence type="ECO:0000256" key="1">
    <source>
        <dbReference type="ARBA" id="ARBA00022448"/>
    </source>
</evidence>
<comment type="caution">
    <text evidence="9">The sequence shown here is derived from an EMBL/GenBank/DDBJ whole genome shotgun (WGS) entry which is preliminary data.</text>
</comment>
<evidence type="ECO:0000256" key="3">
    <source>
        <dbReference type="ARBA" id="ARBA00022723"/>
    </source>
</evidence>
<organism evidence="9 10">
    <name type="scientific">Algoriphagus chordae</name>
    <dbReference type="NCBI Taxonomy" id="237019"/>
    <lineage>
        <taxon>Bacteria</taxon>
        <taxon>Pseudomonadati</taxon>
        <taxon>Bacteroidota</taxon>
        <taxon>Cytophagia</taxon>
        <taxon>Cytophagales</taxon>
        <taxon>Cyclobacteriaceae</taxon>
        <taxon>Algoriphagus</taxon>
    </lineage>
</organism>
<comment type="PTM">
    <text evidence="6">Binds 1 heme c group covalently per subunit.</text>
</comment>
<proteinExistence type="predicted"/>
<dbReference type="RefSeq" id="WP_111322104.1">
    <property type="nucleotide sequence ID" value="NZ_QKZT01000020.1"/>
</dbReference>
<protein>
    <submittedName>
        <fullName evidence="9">Cytochrome c</fullName>
    </submittedName>
</protein>
<dbReference type="InterPro" id="IPR036909">
    <property type="entry name" value="Cyt_c-like_dom_sf"/>
</dbReference>
<gene>
    <name evidence="9" type="ORF">LV85_03656</name>
</gene>
<keyword evidence="10" id="KW-1185">Reference proteome</keyword>
<accession>A0A2W7SCR0</accession>
<sequence length="144" mass="15325">MKITKPINFALVALAGFTFACGGGEKTSESTSSSPSVAAPAAAPEQNISLEEKYKDDPIYIKGLAKLKTSDCTSCHMVERKIVGPSYADVAAKYETTDENIAMLADKVINGGVGVWGEIPMPPHVGLSEEDATDMVKYVLLLKK</sequence>